<sequence>MDKKKVLFICIHNSARSQMAEAFLKKYGGDKFEVESAGLEAGILNPLVVEAMKEVGIDISGNKTKSVFDFYKQGKLYDYVITVCDEASAQRCPIFPGNAVKMNWSFTDPSGFTGTDQEKLAKVRVVRDSIESKIKEWGTV</sequence>
<dbReference type="CDD" id="cd16345">
    <property type="entry name" value="LMWP_ArsC"/>
    <property type="match status" value="1"/>
</dbReference>
<dbReference type="EMBL" id="MEUA01000045">
    <property type="protein sequence ID" value="OGC13998.1"/>
    <property type="molecule type" value="Genomic_DNA"/>
</dbReference>
<evidence type="ECO:0000313" key="3">
    <source>
        <dbReference type="EMBL" id="OGC13998.1"/>
    </source>
</evidence>
<keyword evidence="1" id="KW-0059">Arsenical resistance</keyword>
<dbReference type="SUPFAM" id="SSF52788">
    <property type="entry name" value="Phosphotyrosine protein phosphatases I"/>
    <property type="match status" value="1"/>
</dbReference>
<evidence type="ECO:0000259" key="2">
    <source>
        <dbReference type="SMART" id="SM00226"/>
    </source>
</evidence>
<dbReference type="InterPro" id="IPR036196">
    <property type="entry name" value="Ptyr_pPase_sf"/>
</dbReference>
<comment type="caution">
    <text evidence="3">The sequence shown here is derived from an EMBL/GenBank/DDBJ whole genome shotgun (WGS) entry which is preliminary data.</text>
</comment>
<protein>
    <submittedName>
        <fullName evidence="3">Arsenate reductase</fullName>
    </submittedName>
</protein>
<evidence type="ECO:0000256" key="1">
    <source>
        <dbReference type="ARBA" id="ARBA00022849"/>
    </source>
</evidence>
<evidence type="ECO:0000313" key="4">
    <source>
        <dbReference type="Proteomes" id="UP000177905"/>
    </source>
</evidence>
<organism evidence="3 4">
    <name type="scientific">candidate division WOR-1 bacterium RIFOXYB2_FULL_36_35</name>
    <dbReference type="NCBI Taxonomy" id="1802578"/>
    <lineage>
        <taxon>Bacteria</taxon>
        <taxon>Bacillati</taxon>
        <taxon>Saganbacteria</taxon>
    </lineage>
</organism>
<gene>
    <name evidence="3" type="ORF">A2290_06500</name>
</gene>
<dbReference type="PANTHER" id="PTHR43428:SF1">
    <property type="entry name" value="ARSENATE REDUCTASE"/>
    <property type="match status" value="1"/>
</dbReference>
<accession>A0A1F4S0P5</accession>
<dbReference type="AlphaFoldDB" id="A0A1F4S0P5"/>
<name>A0A1F4S0P5_UNCSA</name>
<dbReference type="PANTHER" id="PTHR43428">
    <property type="entry name" value="ARSENATE REDUCTASE"/>
    <property type="match status" value="1"/>
</dbReference>
<dbReference type="GO" id="GO:0046685">
    <property type="term" value="P:response to arsenic-containing substance"/>
    <property type="evidence" value="ECO:0007669"/>
    <property type="project" value="UniProtKB-KW"/>
</dbReference>
<proteinExistence type="predicted"/>
<feature type="domain" description="Phosphotyrosine protein phosphatase I" evidence="2">
    <location>
        <begin position="4"/>
        <end position="140"/>
    </location>
</feature>
<dbReference type="Proteomes" id="UP000177905">
    <property type="component" value="Unassembled WGS sequence"/>
</dbReference>
<dbReference type="Pfam" id="PF01451">
    <property type="entry name" value="LMWPc"/>
    <property type="match status" value="1"/>
</dbReference>
<dbReference type="SMART" id="SM00226">
    <property type="entry name" value="LMWPc"/>
    <property type="match status" value="1"/>
</dbReference>
<reference evidence="3 4" key="1">
    <citation type="journal article" date="2016" name="Nat. Commun.">
        <title>Thousands of microbial genomes shed light on interconnected biogeochemical processes in an aquifer system.</title>
        <authorList>
            <person name="Anantharaman K."/>
            <person name="Brown C.T."/>
            <person name="Hug L.A."/>
            <person name="Sharon I."/>
            <person name="Castelle C.J."/>
            <person name="Probst A.J."/>
            <person name="Thomas B.C."/>
            <person name="Singh A."/>
            <person name="Wilkins M.J."/>
            <person name="Karaoz U."/>
            <person name="Brodie E.L."/>
            <person name="Williams K.H."/>
            <person name="Hubbard S.S."/>
            <person name="Banfield J.F."/>
        </authorList>
    </citation>
    <scope>NUCLEOTIDE SEQUENCE [LARGE SCALE GENOMIC DNA]</scope>
</reference>
<dbReference type="InterPro" id="IPR023485">
    <property type="entry name" value="Ptyr_pPase"/>
</dbReference>
<dbReference type="Gene3D" id="3.40.50.2300">
    <property type="match status" value="1"/>
</dbReference>